<proteinExistence type="inferred from homology"/>
<feature type="compositionally biased region" description="Basic and acidic residues" evidence="2">
    <location>
        <begin position="197"/>
        <end position="211"/>
    </location>
</feature>
<feature type="region of interest" description="Disordered" evidence="2">
    <location>
        <begin position="142"/>
        <end position="161"/>
    </location>
</feature>
<name>A0A0M9VMY5_9BASI</name>
<dbReference type="InterPro" id="IPR039730">
    <property type="entry name" value="Jlp2/Ccd25"/>
</dbReference>
<dbReference type="Proteomes" id="UP000037751">
    <property type="component" value="Unassembled WGS sequence"/>
</dbReference>
<feature type="region of interest" description="Disordered" evidence="2">
    <location>
        <begin position="196"/>
        <end position="231"/>
    </location>
</feature>
<dbReference type="AlphaFoldDB" id="A0A0M9VMY5"/>
<comment type="caution">
    <text evidence="4">The sequence shown here is derived from an EMBL/GenBank/DDBJ whole genome shotgun (WGS) entry which is preliminary data.</text>
</comment>
<feature type="compositionally biased region" description="Basic and acidic residues" evidence="2">
    <location>
        <begin position="142"/>
        <end position="154"/>
    </location>
</feature>
<keyword evidence="5" id="KW-1185">Reference proteome</keyword>
<dbReference type="STRING" id="77020.A0A0M9VMY5"/>
<evidence type="ECO:0000313" key="5">
    <source>
        <dbReference type="Proteomes" id="UP000037751"/>
    </source>
</evidence>
<dbReference type="PANTHER" id="PTHR13049:SF2">
    <property type="entry name" value="COILED-COIL DOMAIN-CONTAINING PROTEIN 25"/>
    <property type="match status" value="1"/>
</dbReference>
<evidence type="ECO:0000256" key="1">
    <source>
        <dbReference type="ARBA" id="ARBA00008998"/>
    </source>
</evidence>
<gene>
    <name evidence="4" type="ORF">Malapachy_1351</name>
</gene>
<dbReference type="InterPro" id="IPR008532">
    <property type="entry name" value="NFACT_RNA-bd"/>
</dbReference>
<dbReference type="RefSeq" id="XP_017990374.1">
    <property type="nucleotide sequence ID" value="XM_018135856.1"/>
</dbReference>
<dbReference type="GeneID" id="28727731"/>
<accession>A0A0M9VMY5</accession>
<sequence>MVLFFKSNAVTPPATIYMGKDKVENEDLIKYGFEEDVWFHVDKLSSAHVYLRMPEGMEWTSIPEALLEDCSQLVKANSIEGNKKNNITIIYTPHANIKKTGDMAIGTVTFHNDRVVKRFHVKERKNEIVNRLNKTKVVRDVDHEAERQERERQLGRKKKEFALQQKKEEMEAKRLHKEQAAAKDYSNLFSEEAIAEAQREKQRRDRLKASKADQMNDDEEDFGMESDDSFM</sequence>
<reference evidence="4 5" key="1">
    <citation type="submission" date="2015-07" db="EMBL/GenBank/DDBJ databases">
        <title>Draft Genome Sequence of Malassezia furfur CBS1878 and Malassezia pachydermatis CBS1879.</title>
        <authorList>
            <person name="Triana S."/>
            <person name="Ohm R."/>
            <person name="Gonzalez A."/>
            <person name="DeCock H."/>
            <person name="Restrepo S."/>
            <person name="Celis A."/>
        </authorList>
    </citation>
    <scope>NUCLEOTIDE SEQUENCE [LARGE SCALE GENOMIC DNA]</scope>
    <source>
        <strain evidence="4 5">CBS 1879</strain>
    </source>
</reference>
<dbReference type="Pfam" id="PF05670">
    <property type="entry name" value="NFACT-R_1"/>
    <property type="match status" value="1"/>
</dbReference>
<dbReference type="VEuPathDB" id="FungiDB:Malapachy_1351"/>
<evidence type="ECO:0000256" key="2">
    <source>
        <dbReference type="SAM" id="MobiDB-lite"/>
    </source>
</evidence>
<comment type="similarity">
    <text evidence="1">Belongs to the CCDC25 family.</text>
</comment>
<protein>
    <recommendedName>
        <fullName evidence="3">NFACT RNA-binding domain-containing protein</fullName>
    </recommendedName>
</protein>
<organism evidence="4 5">
    <name type="scientific">Malassezia pachydermatis</name>
    <dbReference type="NCBI Taxonomy" id="77020"/>
    <lineage>
        <taxon>Eukaryota</taxon>
        <taxon>Fungi</taxon>
        <taxon>Dikarya</taxon>
        <taxon>Basidiomycota</taxon>
        <taxon>Ustilaginomycotina</taxon>
        <taxon>Malasseziomycetes</taxon>
        <taxon>Malasseziales</taxon>
        <taxon>Malasseziaceae</taxon>
        <taxon>Malassezia</taxon>
    </lineage>
</organism>
<evidence type="ECO:0000259" key="3">
    <source>
        <dbReference type="Pfam" id="PF05670"/>
    </source>
</evidence>
<dbReference type="PANTHER" id="PTHR13049">
    <property type="entry name" value="DUF814-RELATED"/>
    <property type="match status" value="1"/>
</dbReference>
<dbReference type="EMBL" id="LGAV01000009">
    <property type="protein sequence ID" value="KOS12742.1"/>
    <property type="molecule type" value="Genomic_DNA"/>
</dbReference>
<feature type="compositionally biased region" description="Acidic residues" evidence="2">
    <location>
        <begin position="215"/>
        <end position="231"/>
    </location>
</feature>
<evidence type="ECO:0000313" key="4">
    <source>
        <dbReference type="EMBL" id="KOS12742.1"/>
    </source>
</evidence>
<feature type="domain" description="NFACT RNA-binding" evidence="3">
    <location>
        <begin position="1"/>
        <end position="112"/>
    </location>
</feature>
<dbReference type="OrthoDB" id="200398at2759"/>